<dbReference type="EMBL" id="RSFW01000019">
    <property type="protein sequence ID" value="RSD25454.1"/>
    <property type="molecule type" value="Genomic_DNA"/>
</dbReference>
<evidence type="ECO:0000313" key="6">
    <source>
        <dbReference type="Proteomes" id="UP000279911"/>
    </source>
</evidence>
<reference evidence="6" key="1">
    <citation type="submission" date="2018-12" db="EMBL/GenBank/DDBJ databases">
        <title>Bacillus chawlae sp. nov., Bacillus glennii sp. nov., and Bacillus saganii sp. nov. Isolated from the Vehicle Assembly Building at Kennedy Space Center where the Viking Spacecraft were Assembled.</title>
        <authorList>
            <person name="Seuylemezian A."/>
            <person name="Vaishampayan P."/>
        </authorList>
    </citation>
    <scope>NUCLEOTIDE SEQUENCE [LARGE SCALE GENOMIC DNA]</scope>
    <source>
        <strain evidence="6">DSM 13966</strain>
    </source>
</reference>
<dbReference type="PANTHER" id="PTHR43792">
    <property type="entry name" value="GNAT FAMILY, PUTATIVE (AFU_ORTHOLOGUE AFUA_3G00765)-RELATED-RELATED"/>
    <property type="match status" value="1"/>
</dbReference>
<dbReference type="Gene3D" id="3.40.630.30">
    <property type="match status" value="1"/>
</dbReference>
<evidence type="ECO:0000256" key="1">
    <source>
        <dbReference type="ARBA" id="ARBA00022679"/>
    </source>
</evidence>
<evidence type="ECO:0000259" key="4">
    <source>
        <dbReference type="PROSITE" id="PS51186"/>
    </source>
</evidence>
<dbReference type="Proteomes" id="UP000279911">
    <property type="component" value="Unassembled WGS sequence"/>
</dbReference>
<keyword evidence="2" id="KW-0012">Acyltransferase</keyword>
<keyword evidence="1 5" id="KW-0808">Transferase</keyword>
<dbReference type="GO" id="GO:0005737">
    <property type="term" value="C:cytoplasm"/>
    <property type="evidence" value="ECO:0007669"/>
    <property type="project" value="TreeGrafter"/>
</dbReference>
<dbReference type="InterPro" id="IPR051531">
    <property type="entry name" value="N-acetyltransferase"/>
</dbReference>
<dbReference type="InterPro" id="IPR016181">
    <property type="entry name" value="Acyl_CoA_acyltransferase"/>
</dbReference>
<dbReference type="PROSITE" id="PS51186">
    <property type="entry name" value="GNAT"/>
    <property type="match status" value="1"/>
</dbReference>
<evidence type="ECO:0000256" key="3">
    <source>
        <dbReference type="ARBA" id="ARBA00038502"/>
    </source>
</evidence>
<proteinExistence type="inferred from homology"/>
<evidence type="ECO:0000256" key="2">
    <source>
        <dbReference type="ARBA" id="ARBA00023315"/>
    </source>
</evidence>
<sequence length="160" mass="18494">MELLLSLLTLEDAESLYSFEKNNKDFFEKHVPPRPDSYFEPEGFQCILDELLAEQEERKSFFYLVKNYNGELIGRMNLVDVDWYKGTGDIGYRVGEEFGRKGFAAHALKLLCNEAAQLELKKLTAKTTLNNIASQKVLETCHFKKTGIDEQNFIHYVKTL</sequence>
<accession>A0A427TM70</accession>
<comment type="caution">
    <text evidence="5">The sequence shown here is derived from an EMBL/GenBank/DDBJ whole genome shotgun (WGS) entry which is preliminary data.</text>
</comment>
<dbReference type="OrthoDB" id="9801656at2"/>
<comment type="similarity">
    <text evidence="3">Belongs to the acetyltransferase family. RimJ subfamily.</text>
</comment>
<organism evidence="5 6">
    <name type="scientific">Mesobacillus subterraneus</name>
    <dbReference type="NCBI Taxonomy" id="285983"/>
    <lineage>
        <taxon>Bacteria</taxon>
        <taxon>Bacillati</taxon>
        <taxon>Bacillota</taxon>
        <taxon>Bacilli</taxon>
        <taxon>Bacillales</taxon>
        <taxon>Bacillaceae</taxon>
        <taxon>Mesobacillus</taxon>
    </lineage>
</organism>
<dbReference type="GO" id="GO:0008999">
    <property type="term" value="F:protein-N-terminal-alanine acetyltransferase activity"/>
    <property type="evidence" value="ECO:0007669"/>
    <property type="project" value="TreeGrafter"/>
</dbReference>
<feature type="domain" description="N-acetyltransferase" evidence="4">
    <location>
        <begin position="3"/>
        <end position="160"/>
    </location>
</feature>
<dbReference type="RefSeq" id="WP_125481173.1">
    <property type="nucleotide sequence ID" value="NZ_RSFW01000019.1"/>
</dbReference>
<dbReference type="Pfam" id="PF13302">
    <property type="entry name" value="Acetyltransf_3"/>
    <property type="match status" value="1"/>
</dbReference>
<protein>
    <submittedName>
        <fullName evidence="5">N-acetyltransferase</fullName>
    </submittedName>
</protein>
<dbReference type="InterPro" id="IPR000182">
    <property type="entry name" value="GNAT_dom"/>
</dbReference>
<dbReference type="AlphaFoldDB" id="A0A427TM70"/>
<dbReference type="SUPFAM" id="SSF55729">
    <property type="entry name" value="Acyl-CoA N-acyltransferases (Nat)"/>
    <property type="match status" value="1"/>
</dbReference>
<dbReference type="PANTHER" id="PTHR43792:SF8">
    <property type="entry name" value="[RIBOSOMAL PROTEIN US5]-ALANINE N-ACETYLTRANSFERASE"/>
    <property type="match status" value="1"/>
</dbReference>
<name>A0A427TM70_9BACI</name>
<evidence type="ECO:0000313" key="5">
    <source>
        <dbReference type="EMBL" id="RSD25454.1"/>
    </source>
</evidence>
<gene>
    <name evidence="5" type="ORF">EJA10_16745</name>
</gene>